<reference evidence="1 2" key="1">
    <citation type="journal article" date="2014" name="J Genomics">
        <title>Draft Genome Sequence of the Extremely Halophilic Phototrophic Purple Sulfur Bacterium Halorhodospira halochloris.</title>
        <authorList>
            <person name="Singh K.S."/>
            <person name="Kirksey J."/>
            <person name="Hoff W.D."/>
            <person name="Deole R."/>
        </authorList>
    </citation>
    <scope>NUCLEOTIDE SEQUENCE [LARGE SCALE GENOMIC DNA]</scope>
    <source>
        <strain evidence="1 2">A</strain>
    </source>
</reference>
<protein>
    <submittedName>
        <fullName evidence="1">Nitrogen fixation protein NifQ</fullName>
    </submittedName>
</protein>
<organism evidence="1 2">
    <name type="scientific">Ectothiorhodospira haloalkaliphila</name>
    <dbReference type="NCBI Taxonomy" id="421628"/>
    <lineage>
        <taxon>Bacteria</taxon>
        <taxon>Pseudomonadati</taxon>
        <taxon>Pseudomonadota</taxon>
        <taxon>Gammaproteobacteria</taxon>
        <taxon>Chromatiales</taxon>
        <taxon>Ectothiorhodospiraceae</taxon>
        <taxon>Ectothiorhodospira</taxon>
    </lineage>
</organism>
<gene>
    <name evidence="1" type="ORF">M911_03845</name>
</gene>
<keyword evidence="2" id="KW-1185">Reference proteome</keyword>
<reference evidence="2" key="2">
    <citation type="submission" date="2014-02" db="EMBL/GenBank/DDBJ databases">
        <title>Draft Genome Sequence of extremely halophilic bacteria Halorhodospira halochloris.</title>
        <authorList>
            <person name="Singh K.S."/>
        </authorList>
    </citation>
    <scope>NUCLEOTIDE SEQUENCE [LARGE SCALE GENOMIC DNA]</scope>
    <source>
        <strain evidence="2">A</strain>
    </source>
</reference>
<dbReference type="GO" id="GO:0030151">
    <property type="term" value="F:molybdenum ion binding"/>
    <property type="evidence" value="ECO:0007669"/>
    <property type="project" value="InterPro"/>
</dbReference>
<dbReference type="KEGG" id="hhc:M911_03845"/>
<evidence type="ECO:0000313" key="2">
    <source>
        <dbReference type="Proteomes" id="UP000019442"/>
    </source>
</evidence>
<sequence>MLALPGRGDPFDRHVLSCALVVAMEDVEQAQAPCLHASLGLHADSLSRLLDQCFPGLEPLEPGVTREGDTGEGAIEEADLRCLLLEHASHQGEVTTWLAHIVARRALKPGHLWQGLGLDERSELSRLMTRHFATLAQQNIHNMRWKKFFYRQLCGREGIPICKSPVCGDCPDYRACFVCDE</sequence>
<evidence type="ECO:0000313" key="1">
    <source>
        <dbReference type="EMBL" id="AHK78459.1"/>
    </source>
</evidence>
<accession>W8KF92</accession>
<dbReference type="EMBL" id="CP007268">
    <property type="protein sequence ID" value="AHK78459.1"/>
    <property type="molecule type" value="Genomic_DNA"/>
</dbReference>
<proteinExistence type="predicted"/>
<dbReference type="AlphaFoldDB" id="W8KF92"/>
<name>W8KF92_9GAMM</name>
<dbReference type="GO" id="GO:0009399">
    <property type="term" value="P:nitrogen fixation"/>
    <property type="evidence" value="ECO:0007669"/>
    <property type="project" value="InterPro"/>
</dbReference>
<dbReference type="Proteomes" id="UP000019442">
    <property type="component" value="Chromosome"/>
</dbReference>
<dbReference type="HOGENOM" id="CLU_094545_1_0_6"/>
<dbReference type="InterPro" id="IPR006975">
    <property type="entry name" value="NifQ"/>
</dbReference>
<dbReference type="Pfam" id="PF04891">
    <property type="entry name" value="NifQ"/>
    <property type="match status" value="1"/>
</dbReference>
<dbReference type="PATRIC" id="fig|1354791.3.peg.1163"/>